<sequence>MSTGNSSDLPGSLPANAILSPNFSDIPRHETKETAPTIKLVDSSSNGSTTSSSSNSRSNFASAAQSLTSSQQPSSNTSSNTTLDVNKQQQQQQPRRKLTDLSHLYLADHASDSQIGLSRENSHKLLSQYLGNNSDKLLPRMKTMDMYRENAKKSSDPYVIFQFAQYILQTALLLDEEDAKGTNTDNNKNNKNNSNSNIGNEISELETVKKDLLKEASHYLKKLSDKGYTDAQYLLADAYSSGALGKVNNNKAFQLFQTAAKHGHVESCYRTSHCYEEGIGTQRDAKKSIQFLKSAASRNHPAAMYKLGCYSYHGSMGLGKDDNTKKAGIKWLTIAVSKANELICAAPYELGKIYESGFKDIVIPDKKYALELYVQAASLGHVPSAIILGKAYELGTDIPQDANLSIHYYTQAAMGGSAEAMLAMCAWYLVGAEPFLPRDANEAFAWATRAANLGFPKAQYAAGHFLEKGIGCEVDLEESQKWIQKAARNGDLRAKQKIGNNVEVEKEEKECIIM</sequence>
<dbReference type="GeneID" id="90072706"/>
<dbReference type="EMBL" id="BTFZ01000003">
    <property type="protein sequence ID" value="GMM34727.1"/>
    <property type="molecule type" value="Genomic_DNA"/>
</dbReference>
<evidence type="ECO:0000313" key="3">
    <source>
        <dbReference type="EMBL" id="GMM34727.1"/>
    </source>
</evidence>
<dbReference type="Pfam" id="PF08238">
    <property type="entry name" value="Sel1"/>
    <property type="match status" value="7"/>
</dbReference>
<dbReference type="PANTHER" id="PTHR46430">
    <property type="entry name" value="PROTEIN SKT5-RELATED"/>
    <property type="match status" value="1"/>
</dbReference>
<name>A0AAV5QJD7_9ASCO</name>
<dbReference type="SMART" id="SM00671">
    <property type="entry name" value="SEL1"/>
    <property type="match status" value="7"/>
</dbReference>
<dbReference type="RefSeq" id="XP_064851727.1">
    <property type="nucleotide sequence ID" value="XM_064995655.1"/>
</dbReference>
<dbReference type="Proteomes" id="UP001360560">
    <property type="component" value="Unassembled WGS sequence"/>
</dbReference>
<feature type="compositionally biased region" description="Low complexity" evidence="2">
    <location>
        <begin position="43"/>
        <end position="93"/>
    </location>
</feature>
<keyword evidence="4" id="KW-1185">Reference proteome</keyword>
<feature type="region of interest" description="Disordered" evidence="2">
    <location>
        <begin position="1"/>
        <end position="97"/>
    </location>
</feature>
<dbReference type="InterPro" id="IPR011990">
    <property type="entry name" value="TPR-like_helical_dom_sf"/>
</dbReference>
<comment type="caution">
    <text evidence="3">The sequence shown here is derived from an EMBL/GenBank/DDBJ whole genome shotgun (WGS) entry which is preliminary data.</text>
</comment>
<dbReference type="InterPro" id="IPR006597">
    <property type="entry name" value="Sel1-like"/>
</dbReference>
<dbReference type="SUPFAM" id="SSF81901">
    <property type="entry name" value="HCP-like"/>
    <property type="match status" value="1"/>
</dbReference>
<dbReference type="InterPro" id="IPR051726">
    <property type="entry name" value="Chitin_Synth_Reg"/>
</dbReference>
<reference evidence="3 4" key="1">
    <citation type="journal article" date="2023" name="Elife">
        <title>Identification of key yeast species and microbe-microbe interactions impacting larval growth of Drosophila in the wild.</title>
        <authorList>
            <person name="Mure A."/>
            <person name="Sugiura Y."/>
            <person name="Maeda R."/>
            <person name="Honda K."/>
            <person name="Sakurai N."/>
            <person name="Takahashi Y."/>
            <person name="Watada M."/>
            <person name="Katoh T."/>
            <person name="Gotoh A."/>
            <person name="Gotoh Y."/>
            <person name="Taniguchi I."/>
            <person name="Nakamura K."/>
            <person name="Hayashi T."/>
            <person name="Katayama T."/>
            <person name="Uemura T."/>
            <person name="Hattori Y."/>
        </authorList>
    </citation>
    <scope>NUCLEOTIDE SEQUENCE [LARGE SCALE GENOMIC DNA]</scope>
    <source>
        <strain evidence="3 4">SC-9</strain>
    </source>
</reference>
<evidence type="ECO:0000313" key="4">
    <source>
        <dbReference type="Proteomes" id="UP001360560"/>
    </source>
</evidence>
<evidence type="ECO:0000256" key="1">
    <source>
        <dbReference type="ARBA" id="ARBA00022737"/>
    </source>
</evidence>
<keyword evidence="1" id="KW-0677">Repeat</keyword>
<accession>A0AAV5QJD7</accession>
<dbReference type="Gene3D" id="1.25.40.10">
    <property type="entry name" value="Tetratricopeptide repeat domain"/>
    <property type="match status" value="1"/>
</dbReference>
<proteinExistence type="predicted"/>
<dbReference type="PANTHER" id="PTHR46430:SF1">
    <property type="entry name" value="CHITIN SYNTHASE REGULATOR SKT5-RELATED"/>
    <property type="match status" value="1"/>
</dbReference>
<feature type="compositionally biased region" description="Low complexity" evidence="2">
    <location>
        <begin position="181"/>
        <end position="200"/>
    </location>
</feature>
<gene>
    <name evidence="3" type="ORF">DASC09_020520</name>
</gene>
<organism evidence="3 4">
    <name type="scientific">Saccharomycopsis crataegensis</name>
    <dbReference type="NCBI Taxonomy" id="43959"/>
    <lineage>
        <taxon>Eukaryota</taxon>
        <taxon>Fungi</taxon>
        <taxon>Dikarya</taxon>
        <taxon>Ascomycota</taxon>
        <taxon>Saccharomycotina</taxon>
        <taxon>Saccharomycetes</taxon>
        <taxon>Saccharomycopsidaceae</taxon>
        <taxon>Saccharomycopsis</taxon>
    </lineage>
</organism>
<protein>
    <submittedName>
        <fullName evidence="3">Skt5 protein</fullName>
    </submittedName>
</protein>
<feature type="region of interest" description="Disordered" evidence="2">
    <location>
        <begin position="179"/>
        <end position="200"/>
    </location>
</feature>
<dbReference type="AlphaFoldDB" id="A0AAV5QJD7"/>
<evidence type="ECO:0000256" key="2">
    <source>
        <dbReference type="SAM" id="MobiDB-lite"/>
    </source>
</evidence>